<evidence type="ECO:0000256" key="3">
    <source>
        <dbReference type="ARBA" id="ARBA00022843"/>
    </source>
</evidence>
<dbReference type="InterPro" id="IPR036317">
    <property type="entry name" value="Cullin_homology_sf"/>
</dbReference>
<dbReference type="InterPro" id="IPR016159">
    <property type="entry name" value="Cullin_repeat-like_dom_sf"/>
</dbReference>
<evidence type="ECO:0000259" key="7">
    <source>
        <dbReference type="PROSITE" id="PS50069"/>
    </source>
</evidence>
<dbReference type="FunFam" id="1.10.10.10:FF:000014">
    <property type="entry name" value="Cullin 1"/>
    <property type="match status" value="1"/>
</dbReference>
<sequence>MLPNANRRAKIRPPKRSLVKEINFDESWAVLSAAVSQIQQKNASALSFEELYRRSYNLVLKKHGQRLYDNVRAAVATHLATVRTRLLAATSAAPEAFLQCMRAEWEDHTLCMRMISDVLLYLDRVYARDKKLPLVYDMGISLFAEHVVKHGDHRLGNRLVAILNLEIHRNRQGEIVNRLLLRLSVGMCEALVEDAEFGENYYVRHVELQLLQASGDYFETAANEFLGSATGYLHHTTQFVKDEESRATLYLPESTFPKLVLLMDNVMVGDKLGTVMESADGLKEWVTGRMHGELRLVYGLSGRVDVEHRALRHQLVGIVKEMGEALGRASEVSETVNEAGEALAEAQANGPGEATPTSLRPNAKPKRKNDTTASALKWIESVLSLKSHLDAILATFDNNAFIAKSIEMALADFVNANAKSAEFLSLYIDFHIKKSLKASTDSDVLENAITMFRFLRDKDIFERYYKNHLAKRLLQNKAGASDLETAVITRIRSEIGAEFTSKLEGMFRDMKISRDLSLEFNERNSGFELEVQVLTTTFWPMQSTKDPIAYPTALGEMKTRYEDFYLSKHSGRNLAWLPTFGSVDVRIQFEAKVHEVNMSTYAAAIVLLFAEHEQLSYGEILAKTGIPANDLKRQLQSVSVAPKTRILTKKPMTKEINDGDVFSFNGKFRAPLTKVKVLTVSLGSKAENDEERSATVGAVNKSRKFETDAAMVRIMKSRKQISHNELMAESIRQLGNRFRPSPQLIKQRIEALLEREYLKRDDVDRSVYHYLA</sequence>
<dbReference type="GO" id="GO:0031461">
    <property type="term" value="C:cullin-RING ubiquitin ligase complex"/>
    <property type="evidence" value="ECO:0007669"/>
    <property type="project" value="InterPro"/>
</dbReference>
<dbReference type="InterPro" id="IPR036388">
    <property type="entry name" value="WH-like_DNA-bd_sf"/>
</dbReference>
<dbReference type="Proteomes" id="UP000094336">
    <property type="component" value="Unassembled WGS sequence"/>
</dbReference>
<reference evidence="9" key="1">
    <citation type="submission" date="2016-05" db="EMBL/GenBank/DDBJ databases">
        <title>Comparative genomics of biotechnologically important yeasts.</title>
        <authorList>
            <consortium name="DOE Joint Genome Institute"/>
            <person name="Riley R."/>
            <person name="Haridas S."/>
            <person name="Wolfe K.H."/>
            <person name="Lopes M.R."/>
            <person name="Hittinger C.T."/>
            <person name="Goker M."/>
            <person name="Salamov A."/>
            <person name="Wisecaver J."/>
            <person name="Long T.M."/>
            <person name="Aerts A.L."/>
            <person name="Barry K."/>
            <person name="Choi C."/>
            <person name="Clum A."/>
            <person name="Coughlan A.Y."/>
            <person name="Deshpande S."/>
            <person name="Douglass A.P."/>
            <person name="Hanson S.J."/>
            <person name="Klenk H.-P."/>
            <person name="Labutti K."/>
            <person name="Lapidus A."/>
            <person name="Lindquist E."/>
            <person name="Lipzen A."/>
            <person name="Meier-Kolthoff J.P."/>
            <person name="Ohm R.A."/>
            <person name="Otillar R.P."/>
            <person name="Pangilinan J."/>
            <person name="Peng Y."/>
            <person name="Rokas A."/>
            <person name="Rosa C.A."/>
            <person name="Scheuner C."/>
            <person name="Sibirny A.A."/>
            <person name="Slot J.C."/>
            <person name="Stielow J.B."/>
            <person name="Sun H."/>
            <person name="Kurtzman C.P."/>
            <person name="Blackwell M."/>
            <person name="Grigoriev I.V."/>
            <person name="Jeffries T.W."/>
        </authorList>
    </citation>
    <scope>NUCLEOTIDE SEQUENCE [LARGE SCALE GENOMIC DNA]</scope>
    <source>
        <strain evidence="9">NRRL Y-12698</strain>
    </source>
</reference>
<protein>
    <recommendedName>
        <fullName evidence="7">Cullin family profile domain-containing protein</fullName>
    </recommendedName>
</protein>
<keyword evidence="2" id="KW-1017">Isopeptide bond</keyword>
<evidence type="ECO:0000256" key="4">
    <source>
        <dbReference type="PROSITE-ProRule" id="PRU00330"/>
    </source>
</evidence>
<dbReference type="AlphaFoldDB" id="A0A1E3QNS4"/>
<evidence type="ECO:0000256" key="2">
    <source>
        <dbReference type="ARBA" id="ARBA00022499"/>
    </source>
</evidence>
<dbReference type="Pfam" id="PF26557">
    <property type="entry name" value="Cullin_AB"/>
    <property type="match status" value="1"/>
</dbReference>
<dbReference type="PROSITE" id="PS01256">
    <property type="entry name" value="CULLIN_1"/>
    <property type="match status" value="1"/>
</dbReference>
<evidence type="ECO:0000256" key="1">
    <source>
        <dbReference type="ARBA" id="ARBA00006019"/>
    </source>
</evidence>
<dbReference type="EMBL" id="KV454433">
    <property type="protein sequence ID" value="ODQ79300.1"/>
    <property type="molecule type" value="Genomic_DNA"/>
</dbReference>
<evidence type="ECO:0000256" key="5">
    <source>
        <dbReference type="RuleBase" id="RU003829"/>
    </source>
</evidence>
<dbReference type="InterPro" id="IPR045093">
    <property type="entry name" value="Cullin"/>
</dbReference>
<dbReference type="InterPro" id="IPR019559">
    <property type="entry name" value="Cullin_neddylation_domain"/>
</dbReference>
<accession>A0A1E3QNS4</accession>
<dbReference type="SUPFAM" id="SSF74788">
    <property type="entry name" value="Cullin repeat-like"/>
    <property type="match status" value="1"/>
</dbReference>
<dbReference type="InterPro" id="IPR016158">
    <property type="entry name" value="Cullin_homology"/>
</dbReference>
<dbReference type="InterPro" id="IPR016157">
    <property type="entry name" value="Cullin_CS"/>
</dbReference>
<dbReference type="SUPFAM" id="SSF46785">
    <property type="entry name" value="Winged helix' DNA-binding domain"/>
    <property type="match status" value="1"/>
</dbReference>
<dbReference type="GO" id="GO:0006511">
    <property type="term" value="P:ubiquitin-dependent protein catabolic process"/>
    <property type="evidence" value="ECO:0007669"/>
    <property type="project" value="InterPro"/>
</dbReference>
<dbReference type="SMART" id="SM00182">
    <property type="entry name" value="CULLIN"/>
    <property type="match status" value="1"/>
</dbReference>
<dbReference type="Gene3D" id="3.30.230.130">
    <property type="entry name" value="Cullin, Chain C, Domain 2"/>
    <property type="match status" value="1"/>
</dbReference>
<dbReference type="FunFam" id="1.20.1310.10:FF:000002">
    <property type="entry name" value="cullin-3 isoform X1"/>
    <property type="match status" value="1"/>
</dbReference>
<dbReference type="GO" id="GO:0031625">
    <property type="term" value="F:ubiquitin protein ligase binding"/>
    <property type="evidence" value="ECO:0007669"/>
    <property type="project" value="InterPro"/>
</dbReference>
<feature type="domain" description="Cullin family profile" evidence="7">
    <location>
        <begin position="419"/>
        <end position="639"/>
    </location>
</feature>
<evidence type="ECO:0000313" key="8">
    <source>
        <dbReference type="EMBL" id="ODQ79300.1"/>
    </source>
</evidence>
<dbReference type="Pfam" id="PF10557">
    <property type="entry name" value="Cullin_Nedd8"/>
    <property type="match status" value="1"/>
</dbReference>
<dbReference type="SUPFAM" id="SSF75632">
    <property type="entry name" value="Cullin homology domain"/>
    <property type="match status" value="1"/>
</dbReference>
<dbReference type="PANTHER" id="PTHR11932">
    <property type="entry name" value="CULLIN"/>
    <property type="match status" value="1"/>
</dbReference>
<evidence type="ECO:0000313" key="9">
    <source>
        <dbReference type="Proteomes" id="UP000094336"/>
    </source>
</evidence>
<gene>
    <name evidence="8" type="ORF">BABINDRAFT_162326</name>
</gene>
<dbReference type="STRING" id="984486.A0A1E3QNS4"/>
<dbReference type="Pfam" id="PF00888">
    <property type="entry name" value="Cullin"/>
    <property type="match status" value="1"/>
</dbReference>
<comment type="similarity">
    <text evidence="1 4 5">Belongs to the cullin family.</text>
</comment>
<dbReference type="OrthoDB" id="27073at2759"/>
<dbReference type="Gene3D" id="1.20.1310.10">
    <property type="entry name" value="Cullin Repeats"/>
    <property type="match status" value="4"/>
</dbReference>
<dbReference type="RefSeq" id="XP_018984628.1">
    <property type="nucleotide sequence ID" value="XM_019129289.1"/>
</dbReference>
<dbReference type="InterPro" id="IPR036390">
    <property type="entry name" value="WH_DNA-bd_sf"/>
</dbReference>
<keyword evidence="3" id="KW-0832">Ubl conjugation</keyword>
<dbReference type="GeneID" id="30147142"/>
<dbReference type="InterPro" id="IPR001373">
    <property type="entry name" value="Cullin_N"/>
</dbReference>
<dbReference type="SMART" id="SM00884">
    <property type="entry name" value="Cullin_Nedd8"/>
    <property type="match status" value="1"/>
</dbReference>
<keyword evidence="9" id="KW-1185">Reference proteome</keyword>
<evidence type="ECO:0000256" key="6">
    <source>
        <dbReference type="SAM" id="MobiDB-lite"/>
    </source>
</evidence>
<dbReference type="InterPro" id="IPR059120">
    <property type="entry name" value="Cullin-like_AB"/>
</dbReference>
<dbReference type="PROSITE" id="PS50069">
    <property type="entry name" value="CULLIN_2"/>
    <property type="match status" value="1"/>
</dbReference>
<dbReference type="Gene3D" id="1.10.10.10">
    <property type="entry name" value="Winged helix-like DNA-binding domain superfamily/Winged helix DNA-binding domain"/>
    <property type="match status" value="1"/>
</dbReference>
<name>A0A1E3QNS4_9ASCO</name>
<proteinExistence type="inferred from homology"/>
<feature type="region of interest" description="Disordered" evidence="6">
    <location>
        <begin position="346"/>
        <end position="370"/>
    </location>
</feature>
<organism evidence="8 9">
    <name type="scientific">Babjeviella inositovora NRRL Y-12698</name>
    <dbReference type="NCBI Taxonomy" id="984486"/>
    <lineage>
        <taxon>Eukaryota</taxon>
        <taxon>Fungi</taxon>
        <taxon>Dikarya</taxon>
        <taxon>Ascomycota</taxon>
        <taxon>Saccharomycotina</taxon>
        <taxon>Pichiomycetes</taxon>
        <taxon>Serinales incertae sedis</taxon>
        <taxon>Babjeviella</taxon>
    </lineage>
</organism>